<keyword evidence="3" id="KW-0614">Plasmid</keyword>
<evidence type="ECO:0000313" key="3">
    <source>
        <dbReference type="EMBL" id="AYL40482.1"/>
    </source>
</evidence>
<keyword evidence="4" id="KW-1185">Reference proteome</keyword>
<evidence type="ECO:0000259" key="2">
    <source>
        <dbReference type="PROSITE" id="PS50914"/>
    </source>
</evidence>
<dbReference type="InterPro" id="IPR007055">
    <property type="entry name" value="BON_dom"/>
</dbReference>
<dbReference type="Proteomes" id="UP000282170">
    <property type="component" value="Plasmid p1"/>
</dbReference>
<gene>
    <name evidence="3" type="ORF">CNQ36_31450</name>
</gene>
<geneLocation type="plasmid" evidence="3 4">
    <name>p1</name>
</geneLocation>
<dbReference type="EMBL" id="CP023408">
    <property type="protein sequence ID" value="AYL40482.1"/>
    <property type="molecule type" value="Genomic_DNA"/>
</dbReference>
<sequence>MLRRAPGGQGRVPASSGRRTRSLYGRVARFVRRDFTIGEEITTDVLSRTLGLAPGAVTVQVTDGRVTLSGTLPRADLIPVAVRLSESVDGVVDVTNHLRAEDRVGHTP</sequence>
<evidence type="ECO:0000313" key="4">
    <source>
        <dbReference type="Proteomes" id="UP000282170"/>
    </source>
</evidence>
<evidence type="ECO:0000256" key="1">
    <source>
        <dbReference type="SAM" id="MobiDB-lite"/>
    </source>
</evidence>
<dbReference type="AlphaFoldDB" id="A0A494UZ04"/>
<accession>A0A494UZ04</accession>
<reference evidence="3 4" key="1">
    <citation type="submission" date="2017-09" db="EMBL/GenBank/DDBJ databases">
        <authorList>
            <person name="Zhang H."/>
            <person name="Hu S."/>
            <person name="Xu J."/>
            <person name="He Z."/>
        </authorList>
    </citation>
    <scope>NUCLEOTIDE SEQUENCE [LARGE SCALE GENOMIC DNA]</scope>
    <source>
        <strain evidence="3 4">TXX3120</strain>
        <plasmid evidence="3 4">p1</plasmid>
    </source>
</reference>
<dbReference type="Gene3D" id="3.30.1340.30">
    <property type="match status" value="1"/>
</dbReference>
<name>A0A494UZ04_9ACTN</name>
<protein>
    <recommendedName>
        <fullName evidence="2">BON domain-containing protein</fullName>
    </recommendedName>
</protein>
<proteinExistence type="predicted"/>
<dbReference type="PROSITE" id="PS50914">
    <property type="entry name" value="BON"/>
    <property type="match status" value="1"/>
</dbReference>
<dbReference type="Pfam" id="PF04972">
    <property type="entry name" value="BON"/>
    <property type="match status" value="1"/>
</dbReference>
<organism evidence="3 4">
    <name type="scientific">Streptomyces fungicidicus</name>
    <dbReference type="NCBI Taxonomy" id="68203"/>
    <lineage>
        <taxon>Bacteria</taxon>
        <taxon>Bacillati</taxon>
        <taxon>Actinomycetota</taxon>
        <taxon>Actinomycetes</taxon>
        <taxon>Kitasatosporales</taxon>
        <taxon>Streptomycetaceae</taxon>
        <taxon>Streptomyces</taxon>
    </lineage>
</organism>
<dbReference type="KEGG" id="sfug:CNQ36_31450"/>
<feature type="domain" description="BON" evidence="2">
    <location>
        <begin position="34"/>
        <end position="102"/>
    </location>
</feature>
<feature type="region of interest" description="Disordered" evidence="1">
    <location>
        <begin position="1"/>
        <end position="20"/>
    </location>
</feature>